<keyword evidence="3" id="KW-0862">Zinc</keyword>
<proteinExistence type="predicted"/>
<dbReference type="InterPro" id="IPR001965">
    <property type="entry name" value="Znf_PHD"/>
</dbReference>
<feature type="region of interest" description="Disordered" evidence="5">
    <location>
        <begin position="143"/>
        <end position="176"/>
    </location>
</feature>
<dbReference type="InterPro" id="IPR013083">
    <property type="entry name" value="Znf_RING/FYVE/PHD"/>
</dbReference>
<dbReference type="Pfam" id="PF00628">
    <property type="entry name" value="PHD"/>
    <property type="match status" value="1"/>
</dbReference>
<feature type="region of interest" description="Disordered" evidence="5">
    <location>
        <begin position="306"/>
        <end position="401"/>
    </location>
</feature>
<name>A0ABR2YEP0_9CHLO</name>
<dbReference type="EMBL" id="JALJOT010000014">
    <property type="protein sequence ID" value="KAK9903513.1"/>
    <property type="molecule type" value="Genomic_DNA"/>
</dbReference>
<dbReference type="InterPro" id="IPR042163">
    <property type="entry name" value="PHF12"/>
</dbReference>
<evidence type="ECO:0000256" key="4">
    <source>
        <dbReference type="PROSITE-ProRule" id="PRU00146"/>
    </source>
</evidence>
<dbReference type="InterPro" id="IPR019787">
    <property type="entry name" value="Znf_PHD-finger"/>
</dbReference>
<dbReference type="InterPro" id="IPR011011">
    <property type="entry name" value="Znf_FYVE_PHD"/>
</dbReference>
<protein>
    <recommendedName>
        <fullName evidence="6">PHD-type domain-containing protein</fullName>
    </recommendedName>
</protein>
<dbReference type="InterPro" id="IPR019786">
    <property type="entry name" value="Zinc_finger_PHD-type_CS"/>
</dbReference>
<dbReference type="PANTHER" id="PTHR46309:SF1">
    <property type="entry name" value="PHD FINGER PROTEIN 12"/>
    <property type="match status" value="1"/>
</dbReference>
<evidence type="ECO:0000256" key="2">
    <source>
        <dbReference type="ARBA" id="ARBA00022771"/>
    </source>
</evidence>
<dbReference type="Gene3D" id="3.30.40.10">
    <property type="entry name" value="Zinc/RING finger domain, C3HC4 (zinc finger)"/>
    <property type="match status" value="1"/>
</dbReference>
<keyword evidence="1" id="KW-0479">Metal-binding</keyword>
<feature type="compositionally biased region" description="Basic residues" evidence="5">
    <location>
        <begin position="370"/>
        <end position="388"/>
    </location>
</feature>
<dbReference type="CDD" id="cd15532">
    <property type="entry name" value="PHD2_CHD_II"/>
    <property type="match status" value="1"/>
</dbReference>
<dbReference type="PANTHER" id="PTHR46309">
    <property type="entry name" value="PHD FINGER PROTEIN 12"/>
    <property type="match status" value="1"/>
</dbReference>
<feature type="region of interest" description="Disordered" evidence="5">
    <location>
        <begin position="1"/>
        <end position="24"/>
    </location>
</feature>
<reference evidence="7 8" key="1">
    <citation type="journal article" date="2024" name="Nat. Commun.">
        <title>Phylogenomics reveals the evolutionary origins of lichenization in chlorophyte algae.</title>
        <authorList>
            <person name="Puginier C."/>
            <person name="Libourel C."/>
            <person name="Otte J."/>
            <person name="Skaloud P."/>
            <person name="Haon M."/>
            <person name="Grisel S."/>
            <person name="Petersen M."/>
            <person name="Berrin J.G."/>
            <person name="Delaux P.M."/>
            <person name="Dal Grande F."/>
            <person name="Keller J."/>
        </authorList>
    </citation>
    <scope>NUCLEOTIDE SEQUENCE [LARGE SCALE GENOMIC DNA]</scope>
    <source>
        <strain evidence="7 8">SAG 216-7</strain>
    </source>
</reference>
<evidence type="ECO:0000313" key="7">
    <source>
        <dbReference type="EMBL" id="KAK9903513.1"/>
    </source>
</evidence>
<evidence type="ECO:0000256" key="1">
    <source>
        <dbReference type="ARBA" id="ARBA00022723"/>
    </source>
</evidence>
<feature type="compositionally biased region" description="Basic and acidic residues" evidence="5">
    <location>
        <begin position="316"/>
        <end position="326"/>
    </location>
</feature>
<keyword evidence="2 4" id="KW-0863">Zinc-finger</keyword>
<feature type="domain" description="PHD-type" evidence="6">
    <location>
        <begin position="183"/>
        <end position="228"/>
    </location>
</feature>
<accession>A0ABR2YEP0</accession>
<dbReference type="Proteomes" id="UP001491310">
    <property type="component" value="Unassembled WGS sequence"/>
</dbReference>
<comment type="caution">
    <text evidence="7">The sequence shown here is derived from an EMBL/GenBank/DDBJ whole genome shotgun (WGS) entry which is preliminary data.</text>
</comment>
<sequence>MPPKRKWEDDVVPENPLKDAPDIMGSVDLMATGDAAKEQAAQQQSGAPTKKKKAMNLALLIEAGLVREGGVLRYMKGKGLDYSSKLMAVGHASMDGVLVHGKAHPMGLSAFEAFAGSSAHRPAQFTFTSSGLSLQQLMQKLHEGDKEGGAQRRKPGRWGLTAEGKARAAHSDVTPPSADDLNDELCRICQQGGDLLCCESCPVVLHPGCAGLPAVPDGDWHCPHCVCACCGHARFGARTDLEAASGQVTSVQPGLEGRQPIWKGPLNPDQTAPVVTLSARAFDFQWAKEGRQAAARQATAKILAGAATPAPVKTEPSAEKGSERRTASLGATEQPGEGIKEEGGEPGSPRSPRSPRARRDPLQPASGGRGRGRVPSRGRGRGRGRSRGAGRWNSVQPPELVATDEFVEMAREARSKDELTEALEEVFPRVKGSSEALRPLRNLFYSACPGQEWKGRLLSMPVLVDELWRLPAQSTTKAGSSPV</sequence>
<dbReference type="PROSITE" id="PS01359">
    <property type="entry name" value="ZF_PHD_1"/>
    <property type="match status" value="1"/>
</dbReference>
<dbReference type="SMART" id="SM00249">
    <property type="entry name" value="PHD"/>
    <property type="match status" value="1"/>
</dbReference>
<evidence type="ECO:0000259" key="6">
    <source>
        <dbReference type="PROSITE" id="PS50016"/>
    </source>
</evidence>
<organism evidence="7 8">
    <name type="scientific">Coccomyxa subellipsoidea</name>
    <dbReference type="NCBI Taxonomy" id="248742"/>
    <lineage>
        <taxon>Eukaryota</taxon>
        <taxon>Viridiplantae</taxon>
        <taxon>Chlorophyta</taxon>
        <taxon>core chlorophytes</taxon>
        <taxon>Trebouxiophyceae</taxon>
        <taxon>Trebouxiophyceae incertae sedis</taxon>
        <taxon>Coccomyxaceae</taxon>
        <taxon>Coccomyxa</taxon>
    </lineage>
</organism>
<evidence type="ECO:0000313" key="8">
    <source>
        <dbReference type="Proteomes" id="UP001491310"/>
    </source>
</evidence>
<keyword evidence="8" id="KW-1185">Reference proteome</keyword>
<dbReference type="PROSITE" id="PS50016">
    <property type="entry name" value="ZF_PHD_2"/>
    <property type="match status" value="1"/>
</dbReference>
<evidence type="ECO:0000256" key="5">
    <source>
        <dbReference type="SAM" id="MobiDB-lite"/>
    </source>
</evidence>
<evidence type="ECO:0000256" key="3">
    <source>
        <dbReference type="ARBA" id="ARBA00022833"/>
    </source>
</evidence>
<dbReference type="SUPFAM" id="SSF57903">
    <property type="entry name" value="FYVE/PHD zinc finger"/>
    <property type="match status" value="1"/>
</dbReference>
<gene>
    <name evidence="7" type="ORF">WJX75_007772</name>
</gene>